<evidence type="ECO:0000256" key="2">
    <source>
        <dbReference type="ARBA" id="ARBA00009575"/>
    </source>
</evidence>
<sequence length="50" mass="5306">MADEGSELAKEKSFKLLGILDVRNTPCVRESILFGSVGSLVIGVGHFLAT</sequence>
<evidence type="ECO:0000256" key="7">
    <source>
        <dbReference type="ARBA" id="ARBA00023128"/>
    </source>
</evidence>
<keyword evidence="11" id="KW-1185">Reference proteome</keyword>
<dbReference type="AlphaFoldDB" id="A0AAD1SN40"/>
<keyword evidence="7" id="KW-0496">Mitochondrion</keyword>
<evidence type="ECO:0000256" key="8">
    <source>
        <dbReference type="ARBA" id="ARBA00023136"/>
    </source>
</evidence>
<dbReference type="GO" id="GO:0033617">
    <property type="term" value="P:mitochondrial respiratory chain complex IV assembly"/>
    <property type="evidence" value="ECO:0007669"/>
    <property type="project" value="InterPro"/>
</dbReference>
<accession>A0AAD1SN40</accession>
<gene>
    <name evidence="10" type="ORF">PECUL_23A041741</name>
</gene>
<evidence type="ECO:0000313" key="10">
    <source>
        <dbReference type="EMBL" id="CAH2305167.1"/>
    </source>
</evidence>
<dbReference type="Proteomes" id="UP001295444">
    <property type="component" value="Chromosome 07"/>
</dbReference>
<evidence type="ECO:0000313" key="11">
    <source>
        <dbReference type="Proteomes" id="UP001295444"/>
    </source>
</evidence>
<dbReference type="PANTHER" id="PTHR31586">
    <property type="entry name" value="CYTOCHROME C OXIDASE PROTEIN 20"/>
    <property type="match status" value="1"/>
</dbReference>
<organism evidence="10 11">
    <name type="scientific">Pelobates cultripes</name>
    <name type="common">Western spadefoot toad</name>
    <dbReference type="NCBI Taxonomy" id="61616"/>
    <lineage>
        <taxon>Eukaryota</taxon>
        <taxon>Metazoa</taxon>
        <taxon>Chordata</taxon>
        <taxon>Craniata</taxon>
        <taxon>Vertebrata</taxon>
        <taxon>Euteleostomi</taxon>
        <taxon>Amphibia</taxon>
        <taxon>Batrachia</taxon>
        <taxon>Anura</taxon>
        <taxon>Pelobatoidea</taxon>
        <taxon>Pelobatidae</taxon>
        <taxon>Pelobates</taxon>
    </lineage>
</organism>
<keyword evidence="5" id="KW-0999">Mitochondrion inner membrane</keyword>
<evidence type="ECO:0000256" key="5">
    <source>
        <dbReference type="ARBA" id="ARBA00022792"/>
    </source>
</evidence>
<evidence type="ECO:0000256" key="4">
    <source>
        <dbReference type="ARBA" id="ARBA00022692"/>
    </source>
</evidence>
<dbReference type="EMBL" id="OW240918">
    <property type="protein sequence ID" value="CAH2305167.1"/>
    <property type="molecule type" value="Genomic_DNA"/>
</dbReference>
<keyword evidence="6 9" id="KW-1133">Transmembrane helix</keyword>
<feature type="non-terminal residue" evidence="10">
    <location>
        <position position="50"/>
    </location>
</feature>
<proteinExistence type="inferred from homology"/>
<evidence type="ECO:0000256" key="3">
    <source>
        <dbReference type="ARBA" id="ARBA00017689"/>
    </source>
</evidence>
<evidence type="ECO:0000256" key="9">
    <source>
        <dbReference type="SAM" id="Phobius"/>
    </source>
</evidence>
<dbReference type="PANTHER" id="PTHR31586:SF1">
    <property type="entry name" value="CYTOCHROME C OXIDASE ASSEMBLY PROTEIN COX20, MITOCHONDRIAL"/>
    <property type="match status" value="1"/>
</dbReference>
<keyword evidence="4 9" id="KW-0812">Transmembrane</keyword>
<evidence type="ECO:0000256" key="6">
    <source>
        <dbReference type="ARBA" id="ARBA00022989"/>
    </source>
</evidence>
<reference evidence="10" key="1">
    <citation type="submission" date="2022-03" db="EMBL/GenBank/DDBJ databases">
        <authorList>
            <person name="Alioto T."/>
            <person name="Alioto T."/>
            <person name="Gomez Garrido J."/>
        </authorList>
    </citation>
    <scope>NUCLEOTIDE SEQUENCE</scope>
</reference>
<dbReference type="PRINTS" id="PR02049">
    <property type="entry name" value="PROTEINF36A"/>
</dbReference>
<name>A0AAD1SN40_PELCU</name>
<dbReference type="GO" id="GO:0005743">
    <property type="term" value="C:mitochondrial inner membrane"/>
    <property type="evidence" value="ECO:0007669"/>
    <property type="project" value="UniProtKB-SubCell"/>
</dbReference>
<dbReference type="InterPro" id="IPR022533">
    <property type="entry name" value="Cox20"/>
</dbReference>
<comment type="subcellular location">
    <subcellularLocation>
        <location evidence="1">Mitochondrion inner membrane</location>
    </subcellularLocation>
</comment>
<keyword evidence="8 9" id="KW-0472">Membrane</keyword>
<comment type="similarity">
    <text evidence="2">Belongs to the COX20 family.</text>
</comment>
<protein>
    <recommendedName>
        <fullName evidence="3">Cytochrome c oxidase assembly protein COX20, mitochondrial</fullName>
    </recommendedName>
</protein>
<evidence type="ECO:0000256" key="1">
    <source>
        <dbReference type="ARBA" id="ARBA00004273"/>
    </source>
</evidence>
<feature type="transmembrane region" description="Helical" evidence="9">
    <location>
        <begin position="31"/>
        <end position="49"/>
    </location>
</feature>